<protein>
    <submittedName>
        <fullName evidence="11">t-SNARE family protein</fullName>
    </submittedName>
</protein>
<reference evidence="12" key="1">
    <citation type="journal article" date="2011" name="Genome Res.">
        <title>Phylogeny-wide analysis of social amoeba genomes highlights ancient origins for complex intercellular communication.</title>
        <authorList>
            <person name="Heidel A.J."/>
            <person name="Lawal H.M."/>
            <person name="Felder M."/>
            <person name="Schilde C."/>
            <person name="Helps N.R."/>
            <person name="Tunggal B."/>
            <person name="Rivero F."/>
            <person name="John U."/>
            <person name="Schleicher M."/>
            <person name="Eichinger L."/>
            <person name="Platzer M."/>
            <person name="Noegel A.A."/>
            <person name="Schaap P."/>
            <person name="Gloeckner G."/>
        </authorList>
    </citation>
    <scope>NUCLEOTIDE SEQUENCE [LARGE SCALE GENOMIC DNA]</scope>
    <source>
        <strain evidence="12">SH3</strain>
    </source>
</reference>
<dbReference type="OMA" id="EHNHNVV"/>
<dbReference type="InterPro" id="IPR010989">
    <property type="entry name" value="SNARE"/>
</dbReference>
<organism evidence="11 12">
    <name type="scientific">Cavenderia fasciculata</name>
    <name type="common">Slime mold</name>
    <name type="synonym">Dictyostelium fasciculatum</name>
    <dbReference type="NCBI Taxonomy" id="261658"/>
    <lineage>
        <taxon>Eukaryota</taxon>
        <taxon>Amoebozoa</taxon>
        <taxon>Evosea</taxon>
        <taxon>Eumycetozoa</taxon>
        <taxon>Dictyostelia</taxon>
        <taxon>Acytosteliales</taxon>
        <taxon>Cavenderiaceae</taxon>
        <taxon>Cavenderia</taxon>
    </lineage>
</organism>
<dbReference type="SMART" id="SM00397">
    <property type="entry name" value="t_SNARE"/>
    <property type="match status" value="1"/>
</dbReference>
<dbReference type="Gene3D" id="1.20.58.70">
    <property type="match status" value="1"/>
</dbReference>
<feature type="domain" description="T-SNARE coiled-coil homology" evidence="10">
    <location>
        <begin position="238"/>
        <end position="300"/>
    </location>
</feature>
<keyword evidence="4 9" id="KW-0812">Transmembrane</keyword>
<dbReference type="SUPFAM" id="SSF47661">
    <property type="entry name" value="t-snare proteins"/>
    <property type="match status" value="1"/>
</dbReference>
<proteinExistence type="inferred from homology"/>
<feature type="compositionally biased region" description="Low complexity" evidence="8">
    <location>
        <begin position="157"/>
        <end position="170"/>
    </location>
</feature>
<dbReference type="RefSeq" id="XP_004361247.1">
    <property type="nucleotide sequence ID" value="XM_004361190.1"/>
</dbReference>
<dbReference type="STRING" id="1054147.F4PLH4"/>
<gene>
    <name evidence="11" type="primary">syn5</name>
    <name evidence="11" type="ORF">DFA_05528</name>
</gene>
<evidence type="ECO:0000256" key="8">
    <source>
        <dbReference type="SAM" id="MobiDB-lite"/>
    </source>
</evidence>
<comment type="subcellular location">
    <subcellularLocation>
        <location evidence="1">Membrane</location>
        <topology evidence="1">Single-pass type IV membrane protein</topology>
    </subcellularLocation>
</comment>
<keyword evidence="5 9" id="KW-1133">Transmembrane helix</keyword>
<comment type="similarity">
    <text evidence="2">Belongs to the syntaxin family.</text>
</comment>
<evidence type="ECO:0000256" key="7">
    <source>
        <dbReference type="ARBA" id="ARBA00023136"/>
    </source>
</evidence>
<evidence type="ECO:0000256" key="9">
    <source>
        <dbReference type="SAM" id="Phobius"/>
    </source>
</evidence>
<dbReference type="GO" id="GO:0031201">
    <property type="term" value="C:SNARE complex"/>
    <property type="evidence" value="ECO:0007669"/>
    <property type="project" value="TreeGrafter"/>
</dbReference>
<dbReference type="CDD" id="cd15844">
    <property type="entry name" value="SNARE_syntaxin5"/>
    <property type="match status" value="1"/>
</dbReference>
<feature type="compositionally biased region" description="Low complexity" evidence="8">
    <location>
        <begin position="213"/>
        <end position="224"/>
    </location>
</feature>
<evidence type="ECO:0000256" key="6">
    <source>
        <dbReference type="ARBA" id="ARBA00023054"/>
    </source>
</evidence>
<feature type="transmembrane region" description="Helical" evidence="9">
    <location>
        <begin position="310"/>
        <end position="329"/>
    </location>
</feature>
<dbReference type="AlphaFoldDB" id="F4PLH4"/>
<dbReference type="GO" id="GO:0006888">
    <property type="term" value="P:endoplasmic reticulum to Golgi vesicle-mediated transport"/>
    <property type="evidence" value="ECO:0007669"/>
    <property type="project" value="TreeGrafter"/>
</dbReference>
<evidence type="ECO:0000256" key="2">
    <source>
        <dbReference type="ARBA" id="ARBA00009063"/>
    </source>
</evidence>
<dbReference type="GeneID" id="14875729"/>
<dbReference type="PROSITE" id="PS50192">
    <property type="entry name" value="T_SNARE"/>
    <property type="match status" value="1"/>
</dbReference>
<keyword evidence="7 9" id="KW-0472">Membrane</keyword>
<dbReference type="GO" id="GO:0048278">
    <property type="term" value="P:vesicle docking"/>
    <property type="evidence" value="ECO:0007669"/>
    <property type="project" value="TreeGrafter"/>
</dbReference>
<dbReference type="GO" id="GO:0006886">
    <property type="term" value="P:intracellular protein transport"/>
    <property type="evidence" value="ECO:0007669"/>
    <property type="project" value="TreeGrafter"/>
</dbReference>
<dbReference type="Proteomes" id="UP000007797">
    <property type="component" value="Unassembled WGS sequence"/>
</dbReference>
<evidence type="ECO:0000256" key="3">
    <source>
        <dbReference type="ARBA" id="ARBA00022448"/>
    </source>
</evidence>
<feature type="compositionally biased region" description="Polar residues" evidence="8">
    <location>
        <begin position="171"/>
        <end position="190"/>
    </location>
</feature>
<evidence type="ECO:0000313" key="12">
    <source>
        <dbReference type="Proteomes" id="UP000007797"/>
    </source>
</evidence>
<evidence type="ECO:0000256" key="4">
    <source>
        <dbReference type="ARBA" id="ARBA00022692"/>
    </source>
</evidence>
<dbReference type="PANTHER" id="PTHR19957:SF3">
    <property type="entry name" value="SYNTAXIN-5"/>
    <property type="match status" value="1"/>
</dbReference>
<evidence type="ECO:0000313" key="11">
    <source>
        <dbReference type="EMBL" id="EGG23396.1"/>
    </source>
</evidence>
<dbReference type="Pfam" id="PF05739">
    <property type="entry name" value="SNARE"/>
    <property type="match status" value="1"/>
</dbReference>
<dbReference type="GO" id="GO:0005484">
    <property type="term" value="F:SNAP receptor activity"/>
    <property type="evidence" value="ECO:0007669"/>
    <property type="project" value="TreeGrafter"/>
</dbReference>
<dbReference type="GO" id="GO:0000149">
    <property type="term" value="F:SNARE binding"/>
    <property type="evidence" value="ECO:0007669"/>
    <property type="project" value="TreeGrafter"/>
</dbReference>
<keyword evidence="12" id="KW-1185">Reference proteome</keyword>
<evidence type="ECO:0000256" key="5">
    <source>
        <dbReference type="ARBA" id="ARBA00022989"/>
    </source>
</evidence>
<dbReference type="EMBL" id="GL883008">
    <property type="protein sequence ID" value="EGG23396.1"/>
    <property type="molecule type" value="Genomic_DNA"/>
</dbReference>
<keyword evidence="6" id="KW-0175">Coiled coil</keyword>
<evidence type="ECO:0000256" key="1">
    <source>
        <dbReference type="ARBA" id="ARBA00004211"/>
    </source>
</evidence>
<accession>F4PLH4</accession>
<dbReference type="GO" id="GO:0000139">
    <property type="term" value="C:Golgi membrane"/>
    <property type="evidence" value="ECO:0007669"/>
    <property type="project" value="TreeGrafter"/>
</dbReference>
<sequence>MVHKDRTSEFNSFAETIRRKQEQSGQSLKKHTPFTQLSQFSVTAAHISKGVYETSEKLHKLTKLAKKNSIFNDPSADIEQLTFIIKQDIQNLNREITQLSQISKGSKQNKQTGEHSETIVGFLNLKLANTTKEFKDILEVRTENLKTQQERKQKFTYTYGTNNNGGETTGLLQDTGSSGSLTSHDTNPKTNEVLRHRNTHSKYDDNNNALDKYNNQQQQDESNSEYSITMPSMSVQQYDHSQSRLRTAETISSTINQLETIFHQLANLVQQQGEVIERIDTNIDDSLMHIDRGHSSLIKTLQDLSSNRGLIFRIFLVLIVFIVVFVVFFV</sequence>
<dbReference type="PANTHER" id="PTHR19957">
    <property type="entry name" value="SYNTAXIN"/>
    <property type="match status" value="1"/>
</dbReference>
<feature type="region of interest" description="Disordered" evidence="8">
    <location>
        <begin position="157"/>
        <end position="224"/>
    </location>
</feature>
<dbReference type="InterPro" id="IPR000727">
    <property type="entry name" value="T_SNARE_dom"/>
</dbReference>
<keyword evidence="3" id="KW-0813">Transport</keyword>
<dbReference type="OrthoDB" id="421009at2759"/>
<dbReference type="InterPro" id="IPR045242">
    <property type="entry name" value="Syntaxin"/>
</dbReference>
<dbReference type="GO" id="GO:0006906">
    <property type="term" value="P:vesicle fusion"/>
    <property type="evidence" value="ECO:0007669"/>
    <property type="project" value="TreeGrafter"/>
</dbReference>
<feature type="region of interest" description="Disordered" evidence="8">
    <location>
        <begin position="1"/>
        <end position="30"/>
    </location>
</feature>
<name>F4PLH4_CACFS</name>
<dbReference type="KEGG" id="dfa:DFA_05528"/>
<evidence type="ECO:0000259" key="10">
    <source>
        <dbReference type="PROSITE" id="PS50192"/>
    </source>
</evidence>